<sequence length="202" mass="22392">MGKTTVLDTVTTGAGHNGVRVLRAAGMRFEADINYAGLKPLLVPLALQRLRHPGRRPPRRPAGRGRHPLQTCSRRSPDLHRGPPAAPADLRPRTPLLLVIDDLPWLDRATNAVLGFVARRLVRSRISFLAASREGSDSFYESSDLSEPRLKPLDDASSAELLALAHPDVSPRYGATSRPRHAATRRRWWSCRWRAPPSSPRS</sequence>
<evidence type="ECO:0000313" key="2">
    <source>
        <dbReference type="EMBL" id="MDU9000480.1"/>
    </source>
</evidence>
<dbReference type="GO" id="GO:0004497">
    <property type="term" value="F:monooxygenase activity"/>
    <property type="evidence" value="ECO:0007669"/>
    <property type="project" value="UniProtKB-KW"/>
</dbReference>
<dbReference type="RefSeq" id="WP_164331509.1">
    <property type="nucleotide sequence ID" value="NZ_JAPEMK010000004.1"/>
</dbReference>
<protein>
    <submittedName>
        <fullName evidence="2">ATP-binding protein</fullName>
    </submittedName>
</protein>
<dbReference type="GO" id="GO:0005524">
    <property type="term" value="F:ATP binding"/>
    <property type="evidence" value="ECO:0007669"/>
    <property type="project" value="UniProtKB-KW"/>
</dbReference>
<evidence type="ECO:0000313" key="3">
    <source>
        <dbReference type="Proteomes" id="UP001257627"/>
    </source>
</evidence>
<proteinExistence type="predicted"/>
<organism evidence="2 3">
    <name type="scientific">Streptomyces mirabilis</name>
    <dbReference type="NCBI Taxonomy" id="68239"/>
    <lineage>
        <taxon>Bacteria</taxon>
        <taxon>Bacillati</taxon>
        <taxon>Actinomycetota</taxon>
        <taxon>Actinomycetes</taxon>
        <taxon>Kitasatosporales</taxon>
        <taxon>Streptomycetaceae</taxon>
        <taxon>Streptomyces</taxon>
    </lineage>
</organism>
<reference evidence="2 3" key="1">
    <citation type="submission" date="2023-02" db="EMBL/GenBank/DDBJ databases">
        <authorList>
            <person name="Maleckis M."/>
        </authorList>
    </citation>
    <scope>NUCLEOTIDE SEQUENCE [LARGE SCALE GENOMIC DNA]</scope>
    <source>
        <strain evidence="2 3">P8-A2</strain>
    </source>
</reference>
<comment type="caution">
    <text evidence="2">The sequence shown here is derived from an EMBL/GenBank/DDBJ whole genome shotgun (WGS) entry which is preliminary data.</text>
</comment>
<dbReference type="EMBL" id="JARAKF010000001">
    <property type="protein sequence ID" value="MDU9000480.1"/>
    <property type="molecule type" value="Genomic_DNA"/>
</dbReference>
<feature type="region of interest" description="Disordered" evidence="1">
    <location>
        <begin position="52"/>
        <end position="90"/>
    </location>
</feature>
<gene>
    <name evidence="2" type="ORF">PU648_50885</name>
</gene>
<name>A0ABU3V2S0_9ACTN</name>
<dbReference type="Proteomes" id="UP001257627">
    <property type="component" value="Unassembled WGS sequence"/>
</dbReference>
<evidence type="ECO:0000256" key="1">
    <source>
        <dbReference type="SAM" id="MobiDB-lite"/>
    </source>
</evidence>
<accession>A0ABU3V2S0</accession>
<keyword evidence="3" id="KW-1185">Reference proteome</keyword>
<keyword evidence="2" id="KW-0067">ATP-binding</keyword>
<keyword evidence="2" id="KW-0503">Monooxygenase</keyword>
<feature type="compositionally biased region" description="Basic residues" evidence="1">
    <location>
        <begin position="52"/>
        <end position="67"/>
    </location>
</feature>
<keyword evidence="2" id="KW-0547">Nucleotide-binding</keyword>
<keyword evidence="2" id="KW-0560">Oxidoreductase</keyword>